<evidence type="ECO:0000256" key="2">
    <source>
        <dbReference type="ARBA" id="ARBA00010393"/>
    </source>
</evidence>
<comment type="similarity">
    <text evidence="2">Belongs to the PhoH family.</text>
</comment>
<dbReference type="Gene3D" id="3.40.50.300">
    <property type="entry name" value="P-loop containing nucleotide triphosphate hydrolases"/>
    <property type="match status" value="1"/>
</dbReference>
<feature type="domain" description="PhoH-like protein" evidence="7">
    <location>
        <begin position="111"/>
        <end position="314"/>
    </location>
</feature>
<evidence type="ECO:0000256" key="6">
    <source>
        <dbReference type="ARBA" id="ARBA00039970"/>
    </source>
</evidence>
<evidence type="ECO:0000313" key="9">
    <source>
        <dbReference type="Proteomes" id="UP000537126"/>
    </source>
</evidence>
<proteinExistence type="inferred from homology"/>
<dbReference type="InterPro" id="IPR051451">
    <property type="entry name" value="PhoH2-like"/>
</dbReference>
<evidence type="ECO:0000313" key="8">
    <source>
        <dbReference type="EMBL" id="NIK73027.1"/>
    </source>
</evidence>
<accession>A0A846MNW2</accession>
<dbReference type="EMBL" id="JAASRN010000001">
    <property type="protein sequence ID" value="NIK73027.1"/>
    <property type="molecule type" value="Genomic_DNA"/>
</dbReference>
<keyword evidence="3" id="KW-0963">Cytoplasm</keyword>
<name>A0A846MNW2_9BACT</name>
<evidence type="ECO:0000259" key="7">
    <source>
        <dbReference type="Pfam" id="PF02562"/>
    </source>
</evidence>
<organism evidence="8 9">
    <name type="scientific">Thermonema lapsum</name>
    <dbReference type="NCBI Taxonomy" id="28195"/>
    <lineage>
        <taxon>Bacteria</taxon>
        <taxon>Pseudomonadati</taxon>
        <taxon>Bacteroidota</taxon>
        <taxon>Cytophagia</taxon>
        <taxon>Cytophagales</taxon>
        <taxon>Thermonemataceae</taxon>
        <taxon>Thermonema</taxon>
    </lineage>
</organism>
<dbReference type="SUPFAM" id="SSF52540">
    <property type="entry name" value="P-loop containing nucleoside triphosphate hydrolases"/>
    <property type="match status" value="1"/>
</dbReference>
<dbReference type="PANTHER" id="PTHR30473:SF1">
    <property type="entry name" value="PHOH-LIKE PROTEIN"/>
    <property type="match status" value="1"/>
</dbReference>
<dbReference type="PANTHER" id="PTHR30473">
    <property type="entry name" value="PROTEIN PHOH"/>
    <property type="match status" value="1"/>
</dbReference>
<reference evidence="8 9" key="1">
    <citation type="submission" date="2020-03" db="EMBL/GenBank/DDBJ databases">
        <title>Genomic Encyclopedia of Type Strains, Phase IV (KMG-IV): sequencing the most valuable type-strain genomes for metagenomic binning, comparative biology and taxonomic classification.</title>
        <authorList>
            <person name="Goeker M."/>
        </authorList>
    </citation>
    <scope>NUCLEOTIDE SEQUENCE [LARGE SCALE GENOMIC DNA]</scope>
    <source>
        <strain evidence="8 9">DSM 5718</strain>
    </source>
</reference>
<dbReference type="Pfam" id="PF02562">
    <property type="entry name" value="PhoH"/>
    <property type="match status" value="1"/>
</dbReference>
<dbReference type="Proteomes" id="UP000537126">
    <property type="component" value="Unassembled WGS sequence"/>
</dbReference>
<comment type="caution">
    <text evidence="8">The sequence shown here is derived from an EMBL/GenBank/DDBJ whole genome shotgun (WGS) entry which is preliminary data.</text>
</comment>
<dbReference type="GO" id="GO:0005524">
    <property type="term" value="F:ATP binding"/>
    <property type="evidence" value="ECO:0007669"/>
    <property type="project" value="UniProtKB-KW"/>
</dbReference>
<dbReference type="InterPro" id="IPR003714">
    <property type="entry name" value="PhoH"/>
</dbReference>
<gene>
    <name evidence="8" type="ORF">FHS56_000513</name>
</gene>
<protein>
    <recommendedName>
        <fullName evidence="6">PhoH-like protein</fullName>
    </recommendedName>
</protein>
<dbReference type="InterPro" id="IPR027417">
    <property type="entry name" value="P-loop_NTPase"/>
</dbReference>
<keyword evidence="4" id="KW-0547">Nucleotide-binding</keyword>
<sequence>MIEKVIILENVSLVDFLGVGNANIKEVAAAFPASRIISRGNEIRIQGRPPEIIKINAIIQALLEHYHRYGHLSVDKVQTLLREDHSHERQIEELEDFRDEILLYGVQGAPIKPRTLNQMQLVKASFENDLVFALGPAGTGKTYISVALAVRALKNKLVKKIIITRPAVEAGEHLGFLPGDLKDKVDPYLRPIYDALDDMIPAEKFKFYEENRVIEIAPLAYMRGRTLNDAFVLLDEAQNTTPMQMKMFLTRMGPNSKVIVTGDQSQIDLPPKQRSGLVEAMEVLRGVKGIGFVELNTQDVVRHKLVQSIIKAYEKYEGKEGNNSA</sequence>
<keyword evidence="9" id="KW-1185">Reference proteome</keyword>
<evidence type="ECO:0000256" key="5">
    <source>
        <dbReference type="ARBA" id="ARBA00022840"/>
    </source>
</evidence>
<evidence type="ECO:0000256" key="1">
    <source>
        <dbReference type="ARBA" id="ARBA00004496"/>
    </source>
</evidence>
<dbReference type="FunFam" id="3.40.50.300:FF:000013">
    <property type="entry name" value="PhoH family ATPase"/>
    <property type="match status" value="1"/>
</dbReference>
<evidence type="ECO:0000256" key="3">
    <source>
        <dbReference type="ARBA" id="ARBA00022490"/>
    </source>
</evidence>
<evidence type="ECO:0000256" key="4">
    <source>
        <dbReference type="ARBA" id="ARBA00022741"/>
    </source>
</evidence>
<dbReference type="RefSeq" id="WP_166918308.1">
    <property type="nucleotide sequence ID" value="NZ_JAASRN010000001.1"/>
</dbReference>
<dbReference type="GO" id="GO:0005829">
    <property type="term" value="C:cytosol"/>
    <property type="evidence" value="ECO:0007669"/>
    <property type="project" value="TreeGrafter"/>
</dbReference>
<dbReference type="AlphaFoldDB" id="A0A846MNW2"/>
<comment type="subcellular location">
    <subcellularLocation>
        <location evidence="1">Cytoplasm</location>
    </subcellularLocation>
</comment>
<keyword evidence="5" id="KW-0067">ATP-binding</keyword>